<organism evidence="1 2">
    <name type="scientific">Chitinophaga pollutisoli</name>
    <dbReference type="NCBI Taxonomy" id="3133966"/>
    <lineage>
        <taxon>Bacteria</taxon>
        <taxon>Pseudomonadati</taxon>
        <taxon>Bacteroidota</taxon>
        <taxon>Chitinophagia</taxon>
        <taxon>Chitinophagales</taxon>
        <taxon>Chitinophagaceae</taxon>
        <taxon>Chitinophaga</taxon>
    </lineage>
</organism>
<protein>
    <submittedName>
        <fullName evidence="1">Uncharacterized protein</fullName>
    </submittedName>
</protein>
<evidence type="ECO:0000313" key="1">
    <source>
        <dbReference type="EMBL" id="WZN42080.1"/>
    </source>
</evidence>
<proteinExistence type="predicted"/>
<keyword evidence="2" id="KW-1185">Reference proteome</keyword>
<evidence type="ECO:0000313" key="2">
    <source>
        <dbReference type="Proteomes" id="UP001485459"/>
    </source>
</evidence>
<name>A0ABZ2YS55_9BACT</name>
<accession>A0ABZ2YS55</accession>
<dbReference type="Proteomes" id="UP001485459">
    <property type="component" value="Chromosome"/>
</dbReference>
<reference evidence="2" key="1">
    <citation type="submission" date="2024-03" db="EMBL/GenBank/DDBJ databases">
        <title>Chitinophaga horti sp. nov., isolated from garden soil.</title>
        <authorList>
            <person name="Lee D.S."/>
            <person name="Han D.M."/>
            <person name="Baek J.H."/>
            <person name="Choi D.G."/>
            <person name="Jeon J.H."/>
            <person name="Jeon C.O."/>
        </authorList>
    </citation>
    <scope>NUCLEOTIDE SEQUENCE [LARGE SCALE GENOMIC DNA]</scope>
    <source>
        <strain evidence="2">GPA1</strain>
    </source>
</reference>
<dbReference type="EMBL" id="CP149822">
    <property type="protein sequence ID" value="WZN42080.1"/>
    <property type="molecule type" value="Genomic_DNA"/>
</dbReference>
<gene>
    <name evidence="1" type="ORF">WJU16_03395</name>
</gene>
<sequence>MHCRFTQESGVLPGMYVKHYLKPYAVTECSSNRGSRPVGGVDYIIVQTKQEKGSHTFQLLPVSKGVEQTGYPPFELPSTVDEGHLVVVKDAYTILYAIKNA</sequence>
<dbReference type="RefSeq" id="WP_341836919.1">
    <property type="nucleotide sequence ID" value="NZ_CP149822.1"/>
</dbReference>